<dbReference type="KEGG" id="tsa:AciPR4_2970"/>
<evidence type="ECO:0000256" key="7">
    <source>
        <dbReference type="ARBA" id="ARBA00043224"/>
    </source>
</evidence>
<comment type="similarity">
    <text evidence="1">Belongs to the isochorismatase family.</text>
</comment>
<dbReference type="PANTHER" id="PTHR11080">
    <property type="entry name" value="PYRAZINAMIDASE/NICOTINAMIDASE"/>
    <property type="match status" value="1"/>
</dbReference>
<dbReference type="CDD" id="cd01011">
    <property type="entry name" value="nicotinamidase"/>
    <property type="match status" value="1"/>
</dbReference>
<dbReference type="GO" id="GO:0019363">
    <property type="term" value="P:pyridine nucleotide biosynthetic process"/>
    <property type="evidence" value="ECO:0007669"/>
    <property type="project" value="UniProtKB-KW"/>
</dbReference>
<keyword evidence="10" id="KW-1185">Reference proteome</keyword>
<evidence type="ECO:0000256" key="4">
    <source>
        <dbReference type="ARBA" id="ARBA00022801"/>
    </source>
</evidence>
<dbReference type="Pfam" id="PF00857">
    <property type="entry name" value="Isochorismatase"/>
    <property type="match status" value="1"/>
</dbReference>
<dbReference type="InterPro" id="IPR052347">
    <property type="entry name" value="Isochorismatase_Nicotinamidase"/>
</dbReference>
<evidence type="ECO:0000256" key="5">
    <source>
        <dbReference type="ARBA" id="ARBA00037900"/>
    </source>
</evidence>
<dbReference type="SUPFAM" id="SSF52499">
    <property type="entry name" value="Isochorismatase-like hydrolases"/>
    <property type="match status" value="1"/>
</dbReference>
<evidence type="ECO:0000256" key="3">
    <source>
        <dbReference type="ARBA" id="ARBA00022723"/>
    </source>
</evidence>
<evidence type="ECO:0000256" key="2">
    <source>
        <dbReference type="ARBA" id="ARBA00022642"/>
    </source>
</evidence>
<evidence type="ECO:0000256" key="6">
    <source>
        <dbReference type="ARBA" id="ARBA00039017"/>
    </source>
</evidence>
<dbReference type="Gene3D" id="3.40.50.850">
    <property type="entry name" value="Isochorismatase-like"/>
    <property type="match status" value="1"/>
</dbReference>
<dbReference type="GO" id="GO:0046872">
    <property type="term" value="F:metal ion binding"/>
    <property type="evidence" value="ECO:0007669"/>
    <property type="project" value="UniProtKB-KW"/>
</dbReference>
<evidence type="ECO:0000259" key="8">
    <source>
        <dbReference type="Pfam" id="PF00857"/>
    </source>
</evidence>
<dbReference type="GO" id="GO:0008936">
    <property type="term" value="F:nicotinamidase activity"/>
    <property type="evidence" value="ECO:0007669"/>
    <property type="project" value="UniProtKB-EC"/>
</dbReference>
<dbReference type="eggNOG" id="COG1335">
    <property type="taxonomic scope" value="Bacteria"/>
</dbReference>
<dbReference type="OrthoDB" id="9796485at2"/>
<accession>E8V543</accession>
<reference evidence="9 10" key="1">
    <citation type="journal article" date="2012" name="Stand. Genomic Sci.">
        <title>Complete genome sequence of Terriglobus saanensis type strain SP1PR4(T), an Acidobacteria from tundra soil.</title>
        <authorList>
            <person name="Rawat S.R."/>
            <person name="Mannisto M.K."/>
            <person name="Starovoytov V."/>
            <person name="Goodwin L."/>
            <person name="Nolan M."/>
            <person name="Hauser L."/>
            <person name="Land M."/>
            <person name="Davenport K.W."/>
            <person name="Woyke T."/>
            <person name="Haggblom M.M."/>
        </authorList>
    </citation>
    <scope>NUCLEOTIDE SEQUENCE</scope>
    <source>
        <strain evidence="10">ATCC BAA-1853 / DSM 23119 / SP1PR4</strain>
    </source>
</reference>
<dbReference type="InterPro" id="IPR000868">
    <property type="entry name" value="Isochorismatase-like_dom"/>
</dbReference>
<dbReference type="EMBL" id="CP002467">
    <property type="protein sequence ID" value="ADV83730.1"/>
    <property type="molecule type" value="Genomic_DNA"/>
</dbReference>
<dbReference type="InterPro" id="IPR036380">
    <property type="entry name" value="Isochorismatase-like_sf"/>
</dbReference>
<dbReference type="RefSeq" id="WP_013569461.1">
    <property type="nucleotide sequence ID" value="NC_014963.1"/>
</dbReference>
<dbReference type="EC" id="3.5.1.19" evidence="6"/>
<dbReference type="HOGENOM" id="CLU_068979_13_1_0"/>
<evidence type="ECO:0000256" key="1">
    <source>
        <dbReference type="ARBA" id="ARBA00006336"/>
    </source>
</evidence>
<evidence type="ECO:0000313" key="9">
    <source>
        <dbReference type="EMBL" id="ADV83730.1"/>
    </source>
</evidence>
<dbReference type="PANTHER" id="PTHR11080:SF2">
    <property type="entry name" value="LD05707P"/>
    <property type="match status" value="1"/>
</dbReference>
<proteinExistence type="inferred from homology"/>
<keyword evidence="4 9" id="KW-0378">Hydrolase</keyword>
<organism evidence="9 10">
    <name type="scientific">Terriglobus saanensis (strain ATCC BAA-1853 / DSM 23119 / SP1PR4)</name>
    <dbReference type="NCBI Taxonomy" id="401053"/>
    <lineage>
        <taxon>Bacteria</taxon>
        <taxon>Pseudomonadati</taxon>
        <taxon>Acidobacteriota</taxon>
        <taxon>Terriglobia</taxon>
        <taxon>Terriglobales</taxon>
        <taxon>Acidobacteriaceae</taxon>
        <taxon>Terriglobus</taxon>
    </lineage>
</organism>
<dbReference type="AlphaFoldDB" id="E8V543"/>
<evidence type="ECO:0000313" key="10">
    <source>
        <dbReference type="Proteomes" id="UP000006844"/>
    </source>
</evidence>
<sequence length="212" mass="23082">MADFTIQSTDVLLVIDLQTDFTPGGALAVPGGDEIIPAINALSQKFQHVIATRDWHPLGHISFASTHGKQPFTDTVEAAYGTQSLWPDHCVQMTLGAELHRDLHLANLDLILNKGTRPQIDSYSAFLENDHTTPTGLAGYLRERGFHRLFLCGLASDYCVGHSALDGVHMGFECIVLEDLTRGISQSTIATMEEKWLAAGVRALPSGSLKDQ</sequence>
<dbReference type="STRING" id="401053.AciPR4_2970"/>
<dbReference type="Proteomes" id="UP000006844">
    <property type="component" value="Chromosome"/>
</dbReference>
<comment type="pathway">
    <text evidence="5">Cofactor biosynthesis; nicotinate biosynthesis; nicotinate from nicotinamide: step 1/1.</text>
</comment>
<gene>
    <name evidence="9" type="ordered locus">AciPR4_2970</name>
</gene>
<keyword evidence="3" id="KW-0479">Metal-binding</keyword>
<keyword evidence="2" id="KW-0662">Pyridine nucleotide biosynthesis</keyword>
<protein>
    <recommendedName>
        <fullName evidence="6">nicotinamidase</fullName>
        <ecNumber evidence="6">3.5.1.19</ecNumber>
    </recommendedName>
    <alternativeName>
        <fullName evidence="7">Nicotinamide deamidase</fullName>
    </alternativeName>
</protein>
<name>E8V543_TERSS</name>
<dbReference type="NCBIfam" id="NF008623">
    <property type="entry name" value="PRK11609.1"/>
    <property type="match status" value="1"/>
</dbReference>
<feature type="domain" description="Isochorismatase-like" evidence="8">
    <location>
        <begin position="11"/>
        <end position="186"/>
    </location>
</feature>